<name>A0A1G7FF10_9FLAO</name>
<dbReference type="STRING" id="227084.SAMN05421855_102523"/>
<accession>A0A1G7FF10</accession>
<keyword evidence="2" id="KW-1185">Reference proteome</keyword>
<dbReference type="AlphaFoldDB" id="A0A1G7FF10"/>
<evidence type="ECO:0000313" key="1">
    <source>
        <dbReference type="EMBL" id="SDE74523.1"/>
    </source>
</evidence>
<protein>
    <submittedName>
        <fullName evidence="1">Uncharacterized protein</fullName>
    </submittedName>
</protein>
<gene>
    <name evidence="1" type="ORF">SAMN05421855_102523</name>
</gene>
<proteinExistence type="predicted"/>
<dbReference type="EMBL" id="FNBA01000002">
    <property type="protein sequence ID" value="SDE74523.1"/>
    <property type="molecule type" value="Genomic_DNA"/>
</dbReference>
<reference evidence="1 2" key="1">
    <citation type="submission" date="2016-10" db="EMBL/GenBank/DDBJ databases">
        <authorList>
            <person name="de Groot N.N."/>
        </authorList>
    </citation>
    <scope>NUCLEOTIDE SEQUENCE [LARGE SCALE GENOMIC DNA]</scope>
    <source>
        <strain evidence="1 2">DSM 16195</strain>
    </source>
</reference>
<evidence type="ECO:0000313" key="2">
    <source>
        <dbReference type="Proteomes" id="UP000199321"/>
    </source>
</evidence>
<sequence>MQSITITSLLYKRVTCLLLILVTSGVWAQDKRIKPPKRDSNIESVDGFVNHTFDLYNKVFVYDSLTQKGVEIPAEYEDAILEDMEKNLDSMYQILPVVIEDMGGQPFAKKAKGTLNLNKARRALTFSIRTVKVYFLGESEKEEN</sequence>
<organism evidence="1 2">
    <name type="scientific">Ulvibacter litoralis</name>
    <dbReference type="NCBI Taxonomy" id="227084"/>
    <lineage>
        <taxon>Bacteria</taxon>
        <taxon>Pseudomonadati</taxon>
        <taxon>Bacteroidota</taxon>
        <taxon>Flavobacteriia</taxon>
        <taxon>Flavobacteriales</taxon>
        <taxon>Flavobacteriaceae</taxon>
        <taxon>Ulvibacter</taxon>
    </lineage>
</organism>
<dbReference type="OrthoDB" id="1454175at2"/>
<dbReference type="RefSeq" id="WP_093143151.1">
    <property type="nucleotide sequence ID" value="NZ_BMWO01000002.1"/>
</dbReference>
<dbReference type="Proteomes" id="UP000199321">
    <property type="component" value="Unassembled WGS sequence"/>
</dbReference>